<gene>
    <name evidence="2" type="ORF">B0T18DRAFT_428919</name>
</gene>
<dbReference type="AlphaFoldDB" id="A0AA40EUK9"/>
<proteinExistence type="predicted"/>
<feature type="compositionally biased region" description="Polar residues" evidence="1">
    <location>
        <begin position="308"/>
        <end position="320"/>
    </location>
</feature>
<evidence type="ECO:0000256" key="1">
    <source>
        <dbReference type="SAM" id="MobiDB-lite"/>
    </source>
</evidence>
<name>A0AA40EUK9_9PEZI</name>
<evidence type="ECO:0000313" key="3">
    <source>
        <dbReference type="Proteomes" id="UP001172155"/>
    </source>
</evidence>
<feature type="compositionally biased region" description="Acidic residues" evidence="1">
    <location>
        <begin position="191"/>
        <end position="208"/>
    </location>
</feature>
<dbReference type="PANTHER" id="PTHR40635">
    <property type="match status" value="1"/>
</dbReference>
<comment type="caution">
    <text evidence="2">The sequence shown here is derived from an EMBL/GenBank/DDBJ whole genome shotgun (WGS) entry which is preliminary data.</text>
</comment>
<dbReference type="EMBL" id="JAUKUD010000004">
    <property type="protein sequence ID" value="KAK0745849.1"/>
    <property type="molecule type" value="Genomic_DNA"/>
</dbReference>
<feature type="region of interest" description="Disordered" evidence="1">
    <location>
        <begin position="281"/>
        <end position="327"/>
    </location>
</feature>
<organism evidence="2 3">
    <name type="scientific">Schizothecium vesticola</name>
    <dbReference type="NCBI Taxonomy" id="314040"/>
    <lineage>
        <taxon>Eukaryota</taxon>
        <taxon>Fungi</taxon>
        <taxon>Dikarya</taxon>
        <taxon>Ascomycota</taxon>
        <taxon>Pezizomycotina</taxon>
        <taxon>Sordariomycetes</taxon>
        <taxon>Sordariomycetidae</taxon>
        <taxon>Sordariales</taxon>
        <taxon>Schizotheciaceae</taxon>
        <taxon>Schizothecium</taxon>
    </lineage>
</organism>
<accession>A0AA40EUK9</accession>
<protein>
    <submittedName>
        <fullName evidence="2">Uncharacterized protein</fullName>
    </submittedName>
</protein>
<dbReference type="PANTHER" id="PTHR40635:SF1">
    <property type="match status" value="1"/>
</dbReference>
<feature type="region of interest" description="Disordered" evidence="1">
    <location>
        <begin position="110"/>
        <end position="253"/>
    </location>
</feature>
<reference evidence="2" key="1">
    <citation type="submission" date="2023-06" db="EMBL/GenBank/DDBJ databases">
        <title>Genome-scale phylogeny and comparative genomics of the fungal order Sordariales.</title>
        <authorList>
            <consortium name="Lawrence Berkeley National Laboratory"/>
            <person name="Hensen N."/>
            <person name="Bonometti L."/>
            <person name="Westerberg I."/>
            <person name="Brannstrom I.O."/>
            <person name="Guillou S."/>
            <person name="Cros-Aarteil S."/>
            <person name="Calhoun S."/>
            <person name="Haridas S."/>
            <person name="Kuo A."/>
            <person name="Mondo S."/>
            <person name="Pangilinan J."/>
            <person name="Riley R."/>
            <person name="LaButti K."/>
            <person name="Andreopoulos B."/>
            <person name="Lipzen A."/>
            <person name="Chen C."/>
            <person name="Yanf M."/>
            <person name="Daum C."/>
            <person name="Ng V."/>
            <person name="Clum A."/>
            <person name="Steindorff A."/>
            <person name="Ohm R."/>
            <person name="Martin F."/>
            <person name="Silar P."/>
            <person name="Natvig D."/>
            <person name="Lalanne C."/>
            <person name="Gautier V."/>
            <person name="Ament-velasquez S.L."/>
            <person name="Kruys A."/>
            <person name="Hutchinson M.I."/>
            <person name="Powell A.J."/>
            <person name="Barry K."/>
            <person name="Miller A.N."/>
            <person name="Grigoriev I.V."/>
            <person name="Debuchy R."/>
            <person name="Gladieux P."/>
            <person name="Thoren M.H."/>
            <person name="Johannesson H."/>
        </authorList>
    </citation>
    <scope>NUCLEOTIDE SEQUENCE</scope>
    <source>
        <strain evidence="2">SMH3187-1</strain>
    </source>
</reference>
<evidence type="ECO:0000313" key="2">
    <source>
        <dbReference type="EMBL" id="KAK0745849.1"/>
    </source>
</evidence>
<keyword evidence="3" id="KW-1185">Reference proteome</keyword>
<feature type="compositionally biased region" description="Polar residues" evidence="1">
    <location>
        <begin position="110"/>
        <end position="120"/>
    </location>
</feature>
<dbReference type="Proteomes" id="UP001172155">
    <property type="component" value="Unassembled WGS sequence"/>
</dbReference>
<sequence length="327" mass="36604">MAPIRRYLRITKFSVLEVRIYLDNPALAQTWLLNPRNPVLPRVMESVRPLVLPKLREERDRERSRKKNKKRSIKDVVVQDDFEVSIFLTTTETRHSLLYKRKIFRDKTQTKLTSNSSKLTGATHDEPIDVDGQAAADDDGDVRILREEDEDDPDQHPINLDDIPDAYEITGSRRSKRRRQDSTAAQGEEQQLSDEDPGSDEDDEESDQELFVSSGGGGEEENDSDNRTGPPPPKRRKGKETAPNDDGTDDKKKLAMDISYEGFSIYGRVLCLVIKRRDGGKTVALSSGAGPSGGGRSQASGRPGGQASMENWITSTQMPETTEEEAM</sequence>